<feature type="region of interest" description="Disordered" evidence="1">
    <location>
        <begin position="297"/>
        <end position="319"/>
    </location>
</feature>
<proteinExistence type="predicted"/>
<dbReference type="Proteomes" id="UP001597083">
    <property type="component" value="Unassembled WGS sequence"/>
</dbReference>
<comment type="caution">
    <text evidence="2">The sequence shown here is derived from an EMBL/GenBank/DDBJ whole genome shotgun (WGS) entry which is preliminary data.</text>
</comment>
<dbReference type="EMBL" id="JBHTIR010004345">
    <property type="protein sequence ID" value="MFD0857062.1"/>
    <property type="molecule type" value="Genomic_DNA"/>
</dbReference>
<feature type="compositionally biased region" description="Acidic residues" evidence="1">
    <location>
        <begin position="309"/>
        <end position="319"/>
    </location>
</feature>
<evidence type="ECO:0000256" key="1">
    <source>
        <dbReference type="SAM" id="MobiDB-lite"/>
    </source>
</evidence>
<reference evidence="3" key="1">
    <citation type="journal article" date="2019" name="Int. J. Syst. Evol. Microbiol.">
        <title>The Global Catalogue of Microorganisms (GCM) 10K type strain sequencing project: providing services to taxonomists for standard genome sequencing and annotation.</title>
        <authorList>
            <consortium name="The Broad Institute Genomics Platform"/>
            <consortium name="The Broad Institute Genome Sequencing Center for Infectious Disease"/>
            <person name="Wu L."/>
            <person name="Ma J."/>
        </authorList>
    </citation>
    <scope>NUCLEOTIDE SEQUENCE [LARGE SCALE GENOMIC DNA]</scope>
    <source>
        <strain evidence="3">JCM 31696</strain>
    </source>
</reference>
<protein>
    <submittedName>
        <fullName evidence="2">Uncharacterized protein</fullName>
    </submittedName>
</protein>
<evidence type="ECO:0000313" key="2">
    <source>
        <dbReference type="EMBL" id="MFD0857062.1"/>
    </source>
</evidence>
<keyword evidence="3" id="KW-1185">Reference proteome</keyword>
<feature type="compositionally biased region" description="Basic and acidic residues" evidence="1">
    <location>
        <begin position="297"/>
        <end position="308"/>
    </location>
</feature>
<feature type="non-terminal residue" evidence="2">
    <location>
        <position position="1"/>
    </location>
</feature>
<name>A0ABW3CTF9_9ACTN</name>
<organism evidence="2 3">
    <name type="scientific">Actinomadura adrarensis</name>
    <dbReference type="NCBI Taxonomy" id="1819600"/>
    <lineage>
        <taxon>Bacteria</taxon>
        <taxon>Bacillati</taxon>
        <taxon>Actinomycetota</taxon>
        <taxon>Actinomycetes</taxon>
        <taxon>Streptosporangiales</taxon>
        <taxon>Thermomonosporaceae</taxon>
        <taxon>Actinomadura</taxon>
    </lineage>
</organism>
<evidence type="ECO:0000313" key="3">
    <source>
        <dbReference type="Proteomes" id="UP001597083"/>
    </source>
</evidence>
<accession>A0ABW3CTF9</accession>
<gene>
    <name evidence="2" type="ORF">ACFQ07_32940</name>
</gene>
<sequence length="319" mass="35759">AGPGLAPRPSGPSGPVARPVREPFVHKQFQGVHFVANGYDYWFPKSDALPLTECAALTLLDYFNCKLGKTSFRAMCESAVIEADDADWIPGYLDGRRGASAVPEFDKANLFPEPEEPETLSAGCCWFHSADQIDTTRDPEVIELYADAQSFTKAHVMPAPLLMLGQDVVLDPDRFLVRGNQIHVLGTQPLAPINFAACQSSEPDYVLDVALTVDAAHFLVPPILFEETDTCYHLRFDFFRNTWMVKHRQTTVPIPMVEEEADWDTASWLSKVGPTLISDLEAEPDVWWARATPESRGLQEEITERAEEYDWEHEEGMDD</sequence>